<keyword evidence="2" id="KW-1133">Transmembrane helix</keyword>
<comment type="caution">
    <text evidence="3">The sequence shown here is derived from an EMBL/GenBank/DDBJ whole genome shotgun (WGS) entry which is preliminary data.</text>
</comment>
<reference evidence="3 4" key="1">
    <citation type="submission" date="2016-07" db="EMBL/GenBank/DDBJ databases">
        <title>Draft genome sequence of Prauserella muralis DSM 45305, isolated from a mould-covered wall in an indoor environment.</title>
        <authorList>
            <person name="Ruckert C."/>
            <person name="Albersmeier A."/>
            <person name="Jiang C.-L."/>
            <person name="Jiang Y."/>
            <person name="Kalinowski J."/>
            <person name="Schneider O."/>
            <person name="Winkler A."/>
            <person name="Zotchev S.B."/>
        </authorList>
    </citation>
    <scope>NUCLEOTIDE SEQUENCE [LARGE SCALE GENOMIC DNA]</scope>
    <source>
        <strain evidence="3 4">DSM 45305</strain>
    </source>
</reference>
<evidence type="ECO:0000313" key="4">
    <source>
        <dbReference type="Proteomes" id="UP000249915"/>
    </source>
</evidence>
<feature type="transmembrane region" description="Helical" evidence="2">
    <location>
        <begin position="132"/>
        <end position="151"/>
    </location>
</feature>
<feature type="transmembrane region" description="Helical" evidence="2">
    <location>
        <begin position="41"/>
        <end position="58"/>
    </location>
</feature>
<evidence type="ECO:0000313" key="3">
    <source>
        <dbReference type="EMBL" id="PXY31964.1"/>
    </source>
</evidence>
<feature type="transmembrane region" description="Helical" evidence="2">
    <location>
        <begin position="214"/>
        <end position="233"/>
    </location>
</feature>
<accession>A0A2V4B9D1</accession>
<proteinExistence type="predicted"/>
<keyword evidence="2" id="KW-0472">Membrane</keyword>
<feature type="transmembrane region" description="Helical" evidence="2">
    <location>
        <begin position="103"/>
        <end position="120"/>
    </location>
</feature>
<name>A0A2V4B9D1_9PSEU</name>
<dbReference type="RefSeq" id="WP_170160321.1">
    <property type="nucleotide sequence ID" value="NZ_MASW01000001.1"/>
</dbReference>
<sequence>MTGTATAKAKDPRSTALRRFGISITALTVLGHTVLGFEQAYLTPVVAVLAALATELVLDTIEAVSLRRAPRYRGAPGSVVDFLLPAYIGGLACAMLLYANDRLMPVVAACVIAVASKYLIRVRVKGRLRHVLNPSNTGIVVVLLLFPWVGIAPPYQFTEWTSGFFDGFIALALLAAGTMLNAKLTRKMPLILAWVGGFAAQALVRGVLTDVSVVSALLPLTGVAFILFTNYMITDPSTSPSRPRNQVAFGLATAAAYGVLVQFGVTFTLFFALVLVCALRGVGLVLLGRRERAQVPSPSPAPAVEQQPEPVSAVASVPREREAV</sequence>
<feature type="transmembrane region" description="Helical" evidence="2">
    <location>
        <begin position="163"/>
        <end position="182"/>
    </location>
</feature>
<dbReference type="EMBL" id="MASW01000001">
    <property type="protein sequence ID" value="PXY31964.1"/>
    <property type="molecule type" value="Genomic_DNA"/>
</dbReference>
<keyword evidence="4" id="KW-1185">Reference proteome</keyword>
<organism evidence="3 4">
    <name type="scientific">Prauserella muralis</name>
    <dbReference type="NCBI Taxonomy" id="588067"/>
    <lineage>
        <taxon>Bacteria</taxon>
        <taxon>Bacillati</taxon>
        <taxon>Actinomycetota</taxon>
        <taxon>Actinomycetes</taxon>
        <taxon>Pseudonocardiales</taxon>
        <taxon>Pseudonocardiaceae</taxon>
        <taxon>Prauserella</taxon>
    </lineage>
</organism>
<keyword evidence="2" id="KW-0812">Transmembrane</keyword>
<feature type="compositionally biased region" description="Low complexity" evidence="1">
    <location>
        <begin position="302"/>
        <end position="311"/>
    </location>
</feature>
<gene>
    <name evidence="3" type="ORF">BAY60_06470</name>
</gene>
<dbReference type="Proteomes" id="UP000249915">
    <property type="component" value="Unassembled WGS sequence"/>
</dbReference>
<feature type="transmembrane region" description="Helical" evidence="2">
    <location>
        <begin position="16"/>
        <end position="35"/>
    </location>
</feature>
<feature type="transmembrane region" description="Helical" evidence="2">
    <location>
        <begin position="79"/>
        <end position="97"/>
    </location>
</feature>
<feature type="region of interest" description="Disordered" evidence="1">
    <location>
        <begin position="294"/>
        <end position="324"/>
    </location>
</feature>
<evidence type="ECO:0000256" key="1">
    <source>
        <dbReference type="SAM" id="MobiDB-lite"/>
    </source>
</evidence>
<evidence type="ECO:0000256" key="2">
    <source>
        <dbReference type="SAM" id="Phobius"/>
    </source>
</evidence>
<protein>
    <submittedName>
        <fullName evidence="3">Enediyne biosynthesis protein UnbU</fullName>
    </submittedName>
</protein>
<dbReference type="AlphaFoldDB" id="A0A2V4B9D1"/>